<organism evidence="2 3">
    <name type="scientific">Maridesulfovibrio ferrireducens</name>
    <dbReference type="NCBI Taxonomy" id="246191"/>
    <lineage>
        <taxon>Bacteria</taxon>
        <taxon>Pseudomonadati</taxon>
        <taxon>Thermodesulfobacteriota</taxon>
        <taxon>Desulfovibrionia</taxon>
        <taxon>Desulfovibrionales</taxon>
        <taxon>Desulfovibrionaceae</taxon>
        <taxon>Maridesulfovibrio</taxon>
    </lineage>
</organism>
<feature type="domain" description="Nitroreductase" evidence="1">
    <location>
        <begin position="66"/>
        <end position="152"/>
    </location>
</feature>
<dbReference type="AlphaFoldDB" id="A0A1G9FYR7"/>
<dbReference type="RefSeq" id="WP_092160160.1">
    <property type="nucleotide sequence ID" value="NZ_FNGA01000002.1"/>
</dbReference>
<sequence length="172" mass="19184">MIDNNPVLEALANRRAIRKYTDGPISREDLTAILEAGRWAPSGLNNQPWRFLVIHKDDPRAAKVAQCTKYSKIAQAAKVLICVFLERECIYNEMKDHQAVGACLQNMMLAAHSLDIGTVWLGEILNQEAQVLEVLNLPLEKYELQAVVAAGHPAQKGGSSRKELSEIMLETY</sequence>
<dbReference type="Gene3D" id="3.40.109.10">
    <property type="entry name" value="NADH Oxidase"/>
    <property type="match status" value="1"/>
</dbReference>
<name>A0A1G9FYR7_9BACT</name>
<dbReference type="Proteomes" id="UP000199053">
    <property type="component" value="Unassembled WGS sequence"/>
</dbReference>
<evidence type="ECO:0000313" key="2">
    <source>
        <dbReference type="EMBL" id="SDK93487.1"/>
    </source>
</evidence>
<dbReference type="PANTHER" id="PTHR23026:SF123">
    <property type="entry name" value="NAD(P)H NITROREDUCTASE RV3131-RELATED"/>
    <property type="match status" value="1"/>
</dbReference>
<dbReference type="OrthoDB" id="9802510at2"/>
<dbReference type="InterPro" id="IPR050627">
    <property type="entry name" value="Nitroreductase/BluB"/>
</dbReference>
<dbReference type="CDD" id="cd02136">
    <property type="entry name" value="PnbA_NfnB-like"/>
    <property type="match status" value="1"/>
</dbReference>
<evidence type="ECO:0000313" key="3">
    <source>
        <dbReference type="Proteomes" id="UP000199053"/>
    </source>
</evidence>
<keyword evidence="3" id="KW-1185">Reference proteome</keyword>
<dbReference type="InterPro" id="IPR029479">
    <property type="entry name" value="Nitroreductase"/>
</dbReference>
<dbReference type="PANTHER" id="PTHR23026">
    <property type="entry name" value="NADPH NITROREDUCTASE"/>
    <property type="match status" value="1"/>
</dbReference>
<dbReference type="GO" id="GO:0016491">
    <property type="term" value="F:oxidoreductase activity"/>
    <property type="evidence" value="ECO:0007669"/>
    <property type="project" value="InterPro"/>
</dbReference>
<evidence type="ECO:0000259" key="1">
    <source>
        <dbReference type="Pfam" id="PF00881"/>
    </source>
</evidence>
<protein>
    <submittedName>
        <fullName evidence="2">Nitroreductase</fullName>
    </submittedName>
</protein>
<dbReference type="InterPro" id="IPR000415">
    <property type="entry name" value="Nitroreductase-like"/>
</dbReference>
<dbReference type="EMBL" id="FNGA01000002">
    <property type="protein sequence ID" value="SDK93487.1"/>
    <property type="molecule type" value="Genomic_DNA"/>
</dbReference>
<dbReference type="SUPFAM" id="SSF55469">
    <property type="entry name" value="FMN-dependent nitroreductase-like"/>
    <property type="match status" value="1"/>
</dbReference>
<dbReference type="Pfam" id="PF00881">
    <property type="entry name" value="Nitroreductase"/>
    <property type="match status" value="2"/>
</dbReference>
<accession>A0A1G9FYR7</accession>
<dbReference type="STRING" id="246191.SAMN05660337_1761"/>
<proteinExistence type="predicted"/>
<reference evidence="3" key="1">
    <citation type="submission" date="2016-10" db="EMBL/GenBank/DDBJ databases">
        <authorList>
            <person name="Varghese N."/>
            <person name="Submissions S."/>
        </authorList>
    </citation>
    <scope>NUCLEOTIDE SEQUENCE [LARGE SCALE GENOMIC DNA]</scope>
    <source>
        <strain evidence="3">DSM 16995</strain>
    </source>
</reference>
<feature type="domain" description="Nitroreductase" evidence="1">
    <location>
        <begin position="12"/>
        <end position="60"/>
    </location>
</feature>
<gene>
    <name evidence="2" type="ORF">SAMN05660337_1761</name>
</gene>